<dbReference type="NCBIfam" id="NF007020">
    <property type="entry name" value="PRK09485.1"/>
    <property type="match status" value="1"/>
</dbReference>
<dbReference type="InterPro" id="IPR003726">
    <property type="entry name" value="HCY_dom"/>
</dbReference>
<comment type="cofactor">
    <cofactor evidence="6">
        <name>Zn(2+)</name>
        <dbReference type="ChEBI" id="CHEBI:29105"/>
    </cofactor>
</comment>
<name>A0ABM1C5A1_LIMPO</name>
<evidence type="ECO:0000256" key="2">
    <source>
        <dbReference type="ARBA" id="ARBA00022679"/>
    </source>
</evidence>
<dbReference type="PIRSF" id="PIRSF037505">
    <property type="entry name" value="Betaine_HMT"/>
    <property type="match status" value="1"/>
</dbReference>
<protein>
    <submittedName>
        <fullName evidence="9">Uncharacterized protein LOC106478439</fullName>
    </submittedName>
</protein>
<dbReference type="InterPro" id="IPR051486">
    <property type="entry name" value="Hcy_S-methyltransferase"/>
</dbReference>
<gene>
    <name evidence="9" type="primary">LOC106478439</name>
</gene>
<evidence type="ECO:0000256" key="1">
    <source>
        <dbReference type="ARBA" id="ARBA00022603"/>
    </source>
</evidence>
<dbReference type="InterPro" id="IPR017226">
    <property type="entry name" value="BHMT-like"/>
</dbReference>
<organism evidence="8 9">
    <name type="scientific">Limulus polyphemus</name>
    <name type="common">Atlantic horseshoe crab</name>
    <dbReference type="NCBI Taxonomy" id="6850"/>
    <lineage>
        <taxon>Eukaryota</taxon>
        <taxon>Metazoa</taxon>
        <taxon>Ecdysozoa</taxon>
        <taxon>Arthropoda</taxon>
        <taxon>Chelicerata</taxon>
        <taxon>Merostomata</taxon>
        <taxon>Xiphosura</taxon>
        <taxon>Limulidae</taxon>
        <taxon>Limulus</taxon>
    </lineage>
</organism>
<dbReference type="GeneID" id="106478439"/>
<evidence type="ECO:0000256" key="3">
    <source>
        <dbReference type="ARBA" id="ARBA00022723"/>
    </source>
</evidence>
<keyword evidence="8" id="KW-1185">Reference proteome</keyword>
<dbReference type="PANTHER" id="PTHR46015:SF1">
    <property type="entry name" value="HOMOCYSTEINE S-METHYLTRANSFERASE-LIKE ISOFORM 1"/>
    <property type="match status" value="1"/>
</dbReference>
<feature type="domain" description="Hcy-binding" evidence="7">
    <location>
        <begin position="1"/>
        <end position="317"/>
    </location>
</feature>
<dbReference type="PROSITE" id="PS50970">
    <property type="entry name" value="HCY"/>
    <property type="match status" value="1"/>
</dbReference>
<comment type="pathway">
    <text evidence="5">Amino-acid biosynthesis; L-methionine biosynthesis via de novo pathway.</text>
</comment>
<dbReference type="PANTHER" id="PTHR46015">
    <property type="entry name" value="ZGC:172121"/>
    <property type="match status" value="1"/>
</dbReference>
<accession>A0ABM1C5A1</accession>
<keyword evidence="2 6" id="KW-0808">Transferase</keyword>
<dbReference type="Gene3D" id="3.20.20.330">
    <property type="entry name" value="Homocysteine-binding-like domain"/>
    <property type="match status" value="1"/>
</dbReference>
<dbReference type="RefSeq" id="XP_013794435.1">
    <property type="nucleotide sequence ID" value="XM_013938981.2"/>
</dbReference>
<evidence type="ECO:0000313" key="8">
    <source>
        <dbReference type="Proteomes" id="UP000694941"/>
    </source>
</evidence>
<evidence type="ECO:0000256" key="6">
    <source>
        <dbReference type="PROSITE-ProRule" id="PRU00333"/>
    </source>
</evidence>
<sequence>MASISSAIKHIKLLDGGFATELVNLGFQLDDDPLWSSRVLATNPQSIVEVHKSYLMSGSDIITTASYQASVEGFEKYLNASVEEAEKLIGSSVSLAIQACENFWSQYHIQMELAGKTKPLVAGSVGPYGAVLHDGSEYTGNYVDNMTLEQLMAWHRPRIRCLVEAGCDILAFETIPAAKEGIALLKLLNEFPEAKAWLSFSCQDPHKLAHQESLEASVKSCLAVAPQHQLLAIGVNCCPPQYVQSLLSDIQLVRQKLPLLAYPNSGEKWEAQKGWTSKCESQPIHYFLEDWIDLGVHYIGGCCRTTPYHIRNIAETLQTLASKT</sequence>
<dbReference type="InterPro" id="IPR036589">
    <property type="entry name" value="HCY_dom_sf"/>
</dbReference>
<evidence type="ECO:0000256" key="4">
    <source>
        <dbReference type="ARBA" id="ARBA00022833"/>
    </source>
</evidence>
<evidence type="ECO:0000259" key="7">
    <source>
        <dbReference type="PROSITE" id="PS50970"/>
    </source>
</evidence>
<evidence type="ECO:0000313" key="9">
    <source>
        <dbReference type="RefSeq" id="XP_013794435.1"/>
    </source>
</evidence>
<dbReference type="SUPFAM" id="SSF82282">
    <property type="entry name" value="Homocysteine S-methyltransferase"/>
    <property type="match status" value="1"/>
</dbReference>
<keyword evidence="1 6" id="KW-0489">Methyltransferase</keyword>
<feature type="binding site" evidence="6">
    <location>
        <position position="302"/>
    </location>
    <ligand>
        <name>Zn(2+)</name>
        <dbReference type="ChEBI" id="CHEBI:29105"/>
    </ligand>
</feature>
<reference evidence="9" key="1">
    <citation type="submission" date="2025-08" db="UniProtKB">
        <authorList>
            <consortium name="RefSeq"/>
        </authorList>
    </citation>
    <scope>IDENTIFICATION</scope>
    <source>
        <tissue evidence="9">Muscle</tissue>
    </source>
</reference>
<feature type="binding site" evidence="6">
    <location>
        <position position="237"/>
    </location>
    <ligand>
        <name>Zn(2+)</name>
        <dbReference type="ChEBI" id="CHEBI:29105"/>
    </ligand>
</feature>
<keyword evidence="4 6" id="KW-0862">Zinc</keyword>
<keyword evidence="3 6" id="KW-0479">Metal-binding</keyword>
<evidence type="ECO:0000256" key="5">
    <source>
        <dbReference type="ARBA" id="ARBA00034478"/>
    </source>
</evidence>
<dbReference type="Proteomes" id="UP000694941">
    <property type="component" value="Unplaced"/>
</dbReference>
<proteinExistence type="predicted"/>
<feature type="binding site" evidence="6">
    <location>
        <position position="303"/>
    </location>
    <ligand>
        <name>Zn(2+)</name>
        <dbReference type="ChEBI" id="CHEBI:29105"/>
    </ligand>
</feature>
<dbReference type="Pfam" id="PF02574">
    <property type="entry name" value="S-methyl_trans"/>
    <property type="match status" value="1"/>
</dbReference>